<dbReference type="RefSeq" id="WP_089344856.1">
    <property type="nucleotide sequence ID" value="NZ_CP067129.1"/>
</dbReference>
<proteinExistence type="predicted"/>
<dbReference type="SUPFAM" id="SSF159594">
    <property type="entry name" value="XCC0632-like"/>
    <property type="match status" value="1"/>
</dbReference>
<evidence type="ECO:0000259" key="2">
    <source>
        <dbReference type="Pfam" id="PF03886"/>
    </source>
</evidence>
<protein>
    <submittedName>
        <fullName evidence="3">Cholesterol transport system auxiliary component</fullName>
    </submittedName>
</protein>
<organism evidence="3 4">
    <name type="scientific">Paracoccus seriniphilus</name>
    <dbReference type="NCBI Taxonomy" id="184748"/>
    <lineage>
        <taxon>Bacteria</taxon>
        <taxon>Pseudomonadati</taxon>
        <taxon>Pseudomonadota</taxon>
        <taxon>Alphaproteobacteria</taxon>
        <taxon>Rhodobacterales</taxon>
        <taxon>Paracoccaceae</taxon>
        <taxon>Paracoccus</taxon>
    </lineage>
</organism>
<dbReference type="InterPro" id="IPR005586">
    <property type="entry name" value="ABC_trans_aux"/>
</dbReference>
<keyword evidence="1" id="KW-0732">Signal</keyword>
<evidence type="ECO:0000313" key="3">
    <source>
        <dbReference type="EMBL" id="SNT75027.1"/>
    </source>
</evidence>
<feature type="domain" description="ABC-type transport auxiliary lipoprotein component" evidence="2">
    <location>
        <begin position="35"/>
        <end position="193"/>
    </location>
</feature>
<reference evidence="3 4" key="1">
    <citation type="submission" date="2017-07" db="EMBL/GenBank/DDBJ databases">
        <authorList>
            <person name="Sun Z.S."/>
            <person name="Albrecht U."/>
            <person name="Echele G."/>
            <person name="Lee C.C."/>
        </authorList>
    </citation>
    <scope>NUCLEOTIDE SEQUENCE [LARGE SCALE GENOMIC DNA]</scope>
    <source>
        <strain evidence="3 4">DSM 14827</strain>
    </source>
</reference>
<dbReference type="Gene3D" id="3.40.50.10610">
    <property type="entry name" value="ABC-type transport auxiliary lipoprotein component"/>
    <property type="match status" value="1"/>
</dbReference>
<accession>A0A239PZD3</accession>
<evidence type="ECO:0000313" key="4">
    <source>
        <dbReference type="Proteomes" id="UP000198307"/>
    </source>
</evidence>
<name>A0A239PZD3_9RHOB</name>
<dbReference type="EMBL" id="FZQB01000009">
    <property type="protein sequence ID" value="SNT75027.1"/>
    <property type="molecule type" value="Genomic_DNA"/>
</dbReference>
<keyword evidence="4" id="KW-1185">Reference proteome</keyword>
<dbReference type="Pfam" id="PF03886">
    <property type="entry name" value="ABC_trans_aux"/>
    <property type="match status" value="1"/>
</dbReference>
<dbReference type="AlphaFoldDB" id="A0A239PZD3"/>
<dbReference type="OrthoDB" id="9808689at2"/>
<dbReference type="Proteomes" id="UP000198307">
    <property type="component" value="Unassembled WGS sequence"/>
</dbReference>
<feature type="signal peptide" evidence="1">
    <location>
        <begin position="1"/>
        <end position="23"/>
    </location>
</feature>
<sequence>MHRSSFALLALFALLPGCSIISALEGGPDRDVFELRAPSFEHTSCGRRHATELVVELPKTRGTLDSERIMIRPSALQTQYLPDAEWGDTVPVTLQRLLVQGLGSYDSFSHVGRAPLGLAGDYALISEIDAFNARINGDAITVRMAVKAQLVREMDASVVSREAFDIEIPAASSKTADLIPAFDLAGQELTAQMTQWALRATGVNPSSCR</sequence>
<evidence type="ECO:0000256" key="1">
    <source>
        <dbReference type="SAM" id="SignalP"/>
    </source>
</evidence>
<gene>
    <name evidence="3" type="ORF">SAMN05444959_109108</name>
</gene>
<feature type="chain" id="PRO_5012014780" evidence="1">
    <location>
        <begin position="24"/>
        <end position="209"/>
    </location>
</feature>